<dbReference type="RefSeq" id="XP_005538943.1">
    <property type="nucleotide sequence ID" value="XM_005538886.1"/>
</dbReference>
<gene>
    <name evidence="2" type="ORF">CYME_CMS323C</name>
</gene>
<name>M1VHN8_CYAM1</name>
<dbReference type="STRING" id="280699.M1VHN8"/>
<dbReference type="InterPro" id="IPR019138">
    <property type="entry name" value="De-etiolated_protein_1_Det1"/>
</dbReference>
<dbReference type="GO" id="GO:0031625">
    <property type="term" value="F:ubiquitin protein ligase binding"/>
    <property type="evidence" value="ECO:0007669"/>
    <property type="project" value="TreeGrafter"/>
</dbReference>
<feature type="region of interest" description="Disordered" evidence="1">
    <location>
        <begin position="1"/>
        <end position="23"/>
    </location>
</feature>
<dbReference type="GO" id="GO:1990756">
    <property type="term" value="F:ubiquitin-like ligase-substrate adaptor activity"/>
    <property type="evidence" value="ECO:0007669"/>
    <property type="project" value="TreeGrafter"/>
</dbReference>
<feature type="compositionally biased region" description="Basic and acidic residues" evidence="1">
    <location>
        <begin position="464"/>
        <end position="474"/>
    </location>
</feature>
<dbReference type="Pfam" id="PF09737">
    <property type="entry name" value="Det1"/>
    <property type="match status" value="2"/>
</dbReference>
<dbReference type="Proteomes" id="UP000007014">
    <property type="component" value="Chromosome 19"/>
</dbReference>
<dbReference type="GeneID" id="16997281"/>
<dbReference type="Gramene" id="CMS323CT">
    <property type="protein sequence ID" value="CMS323CT"/>
    <property type="gene ID" value="CMS323C"/>
</dbReference>
<evidence type="ECO:0000313" key="3">
    <source>
        <dbReference type="Proteomes" id="UP000007014"/>
    </source>
</evidence>
<feature type="compositionally biased region" description="Low complexity" evidence="1">
    <location>
        <begin position="919"/>
        <end position="928"/>
    </location>
</feature>
<dbReference type="KEGG" id="cme:CYME_CMS323C"/>
<feature type="region of interest" description="Disordered" evidence="1">
    <location>
        <begin position="224"/>
        <end position="253"/>
    </location>
</feature>
<dbReference type="HOGENOM" id="CLU_297069_0_0_1"/>
<protein>
    <submittedName>
        <fullName evidence="2">Uncharacterized protein</fullName>
    </submittedName>
</protein>
<feature type="region of interest" description="Disordered" evidence="1">
    <location>
        <begin position="450"/>
        <end position="475"/>
    </location>
</feature>
<dbReference type="OrthoDB" id="18339at2759"/>
<dbReference type="PANTHER" id="PTHR13374:SF3">
    <property type="entry name" value="DET1 HOMOLOG"/>
    <property type="match status" value="1"/>
</dbReference>
<organism evidence="2 3">
    <name type="scientific">Cyanidioschyzon merolae (strain NIES-3377 / 10D)</name>
    <name type="common">Unicellular red alga</name>
    <dbReference type="NCBI Taxonomy" id="280699"/>
    <lineage>
        <taxon>Eukaryota</taxon>
        <taxon>Rhodophyta</taxon>
        <taxon>Bangiophyceae</taxon>
        <taxon>Cyanidiales</taxon>
        <taxon>Cyanidiaceae</taxon>
        <taxon>Cyanidioschyzon</taxon>
    </lineage>
</organism>
<dbReference type="GO" id="GO:0031461">
    <property type="term" value="C:cullin-RING ubiquitin ligase complex"/>
    <property type="evidence" value="ECO:0007669"/>
    <property type="project" value="TreeGrafter"/>
</dbReference>
<dbReference type="PANTHER" id="PTHR13374">
    <property type="entry name" value="DET1 HOMOLOG DE-ETIOLATED-1 HOMOLOG"/>
    <property type="match status" value="1"/>
</dbReference>
<proteinExistence type="predicted"/>
<feature type="region of interest" description="Disordered" evidence="1">
    <location>
        <begin position="396"/>
        <end position="416"/>
    </location>
</feature>
<dbReference type="GO" id="GO:0005634">
    <property type="term" value="C:nucleus"/>
    <property type="evidence" value="ECO:0007669"/>
    <property type="project" value="TreeGrafter"/>
</dbReference>
<dbReference type="GO" id="GO:0016567">
    <property type="term" value="P:protein ubiquitination"/>
    <property type="evidence" value="ECO:0007669"/>
    <property type="project" value="TreeGrafter"/>
</dbReference>
<dbReference type="GO" id="GO:0032436">
    <property type="term" value="P:positive regulation of proteasomal ubiquitin-dependent protein catabolic process"/>
    <property type="evidence" value="ECO:0007669"/>
    <property type="project" value="TreeGrafter"/>
</dbReference>
<accession>M1VHN8</accession>
<feature type="region of interest" description="Disordered" evidence="1">
    <location>
        <begin position="913"/>
        <end position="956"/>
    </location>
</feature>
<evidence type="ECO:0000256" key="1">
    <source>
        <dbReference type="SAM" id="MobiDB-lite"/>
    </source>
</evidence>
<reference evidence="2 3" key="2">
    <citation type="journal article" date="2007" name="BMC Biol.">
        <title>A 100%-complete sequence reveals unusually simple genomic features in the hot-spring red alga Cyanidioschyzon merolae.</title>
        <authorList>
            <person name="Nozaki H."/>
            <person name="Takano H."/>
            <person name="Misumi O."/>
            <person name="Terasawa K."/>
            <person name="Matsuzaki M."/>
            <person name="Maruyama S."/>
            <person name="Nishida K."/>
            <person name="Yagisawa F."/>
            <person name="Yoshida Y."/>
            <person name="Fujiwara T."/>
            <person name="Takio S."/>
            <person name="Tamura K."/>
            <person name="Chung S.J."/>
            <person name="Nakamura S."/>
            <person name="Kuroiwa H."/>
            <person name="Tanaka K."/>
            <person name="Sato N."/>
            <person name="Kuroiwa T."/>
        </authorList>
    </citation>
    <scope>NUCLEOTIDE SEQUENCE [LARGE SCALE GENOMIC DNA]</scope>
    <source>
        <strain evidence="2 3">10D</strain>
    </source>
</reference>
<feature type="compositionally biased region" description="Basic and acidic residues" evidence="1">
    <location>
        <begin position="230"/>
        <end position="242"/>
    </location>
</feature>
<sequence>MNTTKESAAGRRQSWNLHHSRRKRSSTASLLESREYTDTNHFSKQTAWTAEQLHRKGFRRHSYDVPTPPCIFRRFTPNGRFLLALDRNGTDLLVFPYVHWSSSVPFSTQLKGADCCSAEDPANKVNLSESGGSASFSDFFREPLRISVVNAYTTGFLAYNRARAFGMDTPLEAEWDPTGVYLRDLLLCTPCGRFVLLGAWRAPSTPALTHRGESLRTGSQITAAVSENSHSNRERSSTDSHMESATTGSGQRGSFRRLAARHVADSSSPASLAGCPVVPSVYLFLVDMELQRVVDVFMLRNDLVLLDGNSGVQLFDADLVAVTSMAHQAVHLLRIRQGIGGLNQQCGCFQYLTSFGPHCFSDDALLIAKQYRRERDFRRQGRRVFALQLRDLLQTENSSAESEPLDDVPVQPSEANNDASAAGACILPSHPQETSVLPVGMQKEPVGGIVESGIPQRRCRRQRPQSDDNSEREASPFVMPCTSAAAVAGTAMAAAACRMAYRPQEKECFITGLKQRLLTFLYRSYTQGKPCSYYERFAASFESLQSFVIQRAALISKKHFLVRMVPARLALKHFLGRTACSLFHQPWYVSGVAVTGLVDSDLALLHAAEAHSTADSEQIPASAEPGSYRQQLQHLLHAPCPVLADNIVASKRRQDALSALVAQLRTTFYVIYDYLSTQIEAVFSPGSVEFLALARHHPEWFGLRSGVPLYRIESAVERLEELKLVCGAVYCPVCHREHRCGSVAARNTPRNMAHGTDERAALVKAEIALLSAGAPLDTSQRHERWSMAVKPEAGAGETSSTGKRADTRAVTGNCTTLGQDLTERGPVMDVAHLYREPLLTMFLLLPLPCQPAIFSPWLNRRFFSYDESKLWSRDLFHPAVCDEYPMVRVFHRVRGTLSWRIYPAAKNERERLSARPFVQQQQQQQQQQRLEASRTHTPVEGARTSTTHAGAPDHSQRTVTDTMLQATVSYLPDAEAEPRSRVRQYASYIFHPQDAFCLSILWSSERAPVVNLHYA</sequence>
<dbReference type="AlphaFoldDB" id="M1VHN8"/>
<reference evidence="2 3" key="1">
    <citation type="journal article" date="2004" name="Nature">
        <title>Genome sequence of the ultrasmall unicellular red alga Cyanidioschyzon merolae 10D.</title>
        <authorList>
            <person name="Matsuzaki M."/>
            <person name="Misumi O."/>
            <person name="Shin-i T."/>
            <person name="Maruyama S."/>
            <person name="Takahara M."/>
            <person name="Miyagishima S."/>
            <person name="Mori T."/>
            <person name="Nishida K."/>
            <person name="Yagisawa F."/>
            <person name="Nishida K."/>
            <person name="Yoshida Y."/>
            <person name="Nishimura Y."/>
            <person name="Nakao S."/>
            <person name="Kobayashi T."/>
            <person name="Momoyama Y."/>
            <person name="Higashiyama T."/>
            <person name="Minoda A."/>
            <person name="Sano M."/>
            <person name="Nomoto H."/>
            <person name="Oishi K."/>
            <person name="Hayashi H."/>
            <person name="Ohta F."/>
            <person name="Nishizaka S."/>
            <person name="Haga S."/>
            <person name="Miura S."/>
            <person name="Morishita T."/>
            <person name="Kabeya Y."/>
            <person name="Terasawa K."/>
            <person name="Suzuki Y."/>
            <person name="Ishii Y."/>
            <person name="Asakawa S."/>
            <person name="Takano H."/>
            <person name="Ohta N."/>
            <person name="Kuroiwa H."/>
            <person name="Tanaka K."/>
            <person name="Shimizu N."/>
            <person name="Sugano S."/>
            <person name="Sato N."/>
            <person name="Nozaki H."/>
            <person name="Ogasawara N."/>
            <person name="Kohara Y."/>
            <person name="Kuroiwa T."/>
        </authorList>
    </citation>
    <scope>NUCLEOTIDE SEQUENCE [LARGE SCALE GENOMIC DNA]</scope>
    <source>
        <strain evidence="2 3">10D</strain>
    </source>
</reference>
<dbReference type="EMBL" id="AP006501">
    <property type="protein sequence ID" value="BAM82907.1"/>
    <property type="molecule type" value="Genomic_DNA"/>
</dbReference>
<keyword evidence="3" id="KW-1185">Reference proteome</keyword>
<evidence type="ECO:0000313" key="2">
    <source>
        <dbReference type="EMBL" id="BAM82907.1"/>
    </source>
</evidence>